<name>A0A543L7J0_9BURK</name>
<comment type="caution">
    <text evidence="1">The sequence shown here is derived from an EMBL/GenBank/DDBJ whole genome shotgun (WGS) entry which is preliminary data.</text>
</comment>
<dbReference type="RefSeq" id="WP_066691044.1">
    <property type="nucleotide sequence ID" value="NZ_VFPV01000002.1"/>
</dbReference>
<reference evidence="1 2" key="1">
    <citation type="submission" date="2019-06" db="EMBL/GenBank/DDBJ databases">
        <title>Genomic Encyclopedia of Archaeal and Bacterial Type Strains, Phase II (KMG-II): from individual species to whole genera.</title>
        <authorList>
            <person name="Goeker M."/>
        </authorList>
    </citation>
    <scope>NUCLEOTIDE SEQUENCE [LARGE SCALE GENOMIC DNA]</scope>
    <source>
        <strain evidence="1 2">DSM 7270</strain>
    </source>
</reference>
<evidence type="ECO:0000313" key="2">
    <source>
        <dbReference type="Proteomes" id="UP000316993"/>
    </source>
</evidence>
<protein>
    <recommendedName>
        <fullName evidence="3">Serine/threonine protein kinase</fullName>
    </recommendedName>
</protein>
<organism evidence="1 2">
    <name type="scientific">Acidovorax temperans</name>
    <dbReference type="NCBI Taxonomy" id="80878"/>
    <lineage>
        <taxon>Bacteria</taxon>
        <taxon>Pseudomonadati</taxon>
        <taxon>Pseudomonadota</taxon>
        <taxon>Betaproteobacteria</taxon>
        <taxon>Burkholderiales</taxon>
        <taxon>Comamonadaceae</taxon>
        <taxon>Acidovorax</taxon>
    </lineage>
</organism>
<dbReference type="Proteomes" id="UP000316993">
    <property type="component" value="Unassembled WGS sequence"/>
</dbReference>
<evidence type="ECO:0000313" key="1">
    <source>
        <dbReference type="EMBL" id="TQN03309.1"/>
    </source>
</evidence>
<sequence>MNLPTITPPADAPQPPVDYAAYLARQLAVQQFNVASYRLGDEQVWVKKANTPHGMARYRVLGALATLFGLPVLIPVPNLGGHTAIATEVQRLRDLAARGLRVPTVLAAQEDGFIMRHLGRPAEQTPSLGNEIEAAVPAGPEAVLRLWLQGLRAIELVHNQGTCLSQAFARNLVRCPDGVVGYIDFEDDPTAVLPLPLCHGRDALCYAHSTAIYLRQCGALEDARPLWAQWLQARGPALQEVMEQTMHRMRFARHLPQSRKLGRDVQRVRTAYDLLRP</sequence>
<dbReference type="AlphaFoldDB" id="A0A543L7J0"/>
<accession>A0A543L7J0</accession>
<proteinExistence type="predicted"/>
<evidence type="ECO:0008006" key="3">
    <source>
        <dbReference type="Google" id="ProtNLM"/>
    </source>
</evidence>
<dbReference type="EMBL" id="VFPV01000002">
    <property type="protein sequence ID" value="TQN03309.1"/>
    <property type="molecule type" value="Genomic_DNA"/>
</dbReference>
<gene>
    <name evidence="1" type="ORF">BDD18_1978</name>
</gene>